<feature type="domain" description="Peptidase M1 membrane alanine aminopeptidase" evidence="1">
    <location>
        <begin position="270"/>
        <end position="448"/>
    </location>
</feature>
<dbReference type="SUPFAM" id="SSF55486">
    <property type="entry name" value="Metalloproteases ('zincins'), catalytic domain"/>
    <property type="match status" value="1"/>
</dbReference>
<organism evidence="2 3">
    <name type="scientific">Desulfonispora thiosulfatigenes DSM 11270</name>
    <dbReference type="NCBI Taxonomy" id="656914"/>
    <lineage>
        <taxon>Bacteria</taxon>
        <taxon>Bacillati</taxon>
        <taxon>Bacillota</taxon>
        <taxon>Clostridia</taxon>
        <taxon>Eubacteriales</taxon>
        <taxon>Peptococcaceae</taxon>
        <taxon>Desulfonispora</taxon>
    </lineage>
</organism>
<gene>
    <name evidence="2" type="ORF">SAMN00017405_0899</name>
</gene>
<evidence type="ECO:0000313" key="3">
    <source>
        <dbReference type="Proteomes" id="UP000192731"/>
    </source>
</evidence>
<keyword evidence="3" id="KW-1185">Reference proteome</keyword>
<dbReference type="InterPro" id="IPR014782">
    <property type="entry name" value="Peptidase_M1_dom"/>
</dbReference>
<evidence type="ECO:0000259" key="1">
    <source>
        <dbReference type="Pfam" id="PF01433"/>
    </source>
</evidence>
<dbReference type="PANTHER" id="PTHR45726">
    <property type="entry name" value="LEUKOTRIENE A-4 HYDROLASE"/>
    <property type="match status" value="1"/>
</dbReference>
<dbReference type="GO" id="GO:0008237">
    <property type="term" value="F:metallopeptidase activity"/>
    <property type="evidence" value="ECO:0007669"/>
    <property type="project" value="InterPro"/>
</dbReference>
<dbReference type="AlphaFoldDB" id="A0A1W1UMB4"/>
<reference evidence="2 3" key="1">
    <citation type="submission" date="2017-04" db="EMBL/GenBank/DDBJ databases">
        <authorList>
            <person name="Afonso C.L."/>
            <person name="Miller P.J."/>
            <person name="Scott M.A."/>
            <person name="Spackman E."/>
            <person name="Goraichik I."/>
            <person name="Dimitrov K.M."/>
            <person name="Suarez D.L."/>
            <person name="Swayne D.E."/>
        </authorList>
    </citation>
    <scope>NUCLEOTIDE SEQUENCE [LARGE SCALE GENOMIC DNA]</scope>
    <source>
        <strain evidence="2 3">DSM 11270</strain>
    </source>
</reference>
<dbReference type="Pfam" id="PF01433">
    <property type="entry name" value="Peptidase_M1"/>
    <property type="match status" value="1"/>
</dbReference>
<name>A0A1W1UMB4_DESTI</name>
<evidence type="ECO:0000313" key="2">
    <source>
        <dbReference type="EMBL" id="SMB82210.1"/>
    </source>
</evidence>
<dbReference type="OrthoDB" id="9814383at2"/>
<dbReference type="Gene3D" id="1.10.390.10">
    <property type="entry name" value="Neutral Protease Domain 2"/>
    <property type="match status" value="1"/>
</dbReference>
<dbReference type="Proteomes" id="UP000192731">
    <property type="component" value="Unassembled WGS sequence"/>
</dbReference>
<dbReference type="InterPro" id="IPR027268">
    <property type="entry name" value="Peptidase_M4/M1_CTD_sf"/>
</dbReference>
<dbReference type="RefSeq" id="WP_084052152.1">
    <property type="nucleotide sequence ID" value="NZ_FWWT01000008.1"/>
</dbReference>
<dbReference type="EMBL" id="FWWT01000008">
    <property type="protein sequence ID" value="SMB82210.1"/>
    <property type="molecule type" value="Genomic_DNA"/>
</dbReference>
<sequence>MLKKTILVLVYTLVAFFILNMHSNFKEKVNSESYPKQGYIYSLYNKQDNENVPQYKLKSKIYKDKMIVTEMMIKYKNNYDFLQSDLRLILPANILYEDKYINILNINTDKKSKYEENNNEINIYFDKGLFPKEKVNIYVKFTTFLPDQAKMMGSHQGVNMLSNWYPAIPPFDEKKKEWLSFIKSDFGEPYFYPAANFFGTITAPTDFDIITPYSISENVIKETKTITFDSKLPVRDFTIVYGTGFKKKQKNVQGTQVVYCYLNKNRNALPHASASLEYYNSIYGKYPYEQLVLVDVPLDNLYGMEFSGMLFLSTIHDQLGEKTIAHEVAHQYWYSLVCSDQANEPWIDESLATYSSLLYLENKYGHYYYDKEIKRIIKKNITYSSLDSILNYSDKEMYTDAIYHKSILFWDNIRNIEGKTKLINYLTDIQTKYRYNIIDTHILFKNILRHYPELNEKDLYIYLQE</sequence>
<proteinExistence type="predicted"/>
<dbReference type="GO" id="GO:0008270">
    <property type="term" value="F:zinc ion binding"/>
    <property type="evidence" value="ECO:0007669"/>
    <property type="project" value="InterPro"/>
</dbReference>
<dbReference type="InterPro" id="IPR034015">
    <property type="entry name" value="M1_LTA4H"/>
</dbReference>
<protein>
    <submittedName>
        <fullName evidence="2">Peptidase family M1</fullName>
    </submittedName>
</protein>
<dbReference type="STRING" id="656914.SAMN00017405_0899"/>
<accession>A0A1W1UMB4</accession>
<dbReference type="PANTHER" id="PTHR45726:SF3">
    <property type="entry name" value="LEUKOTRIENE A-4 HYDROLASE"/>
    <property type="match status" value="1"/>
</dbReference>